<feature type="compositionally biased region" description="Low complexity" evidence="13">
    <location>
        <begin position="310"/>
        <end position="319"/>
    </location>
</feature>
<evidence type="ECO:0000256" key="13">
    <source>
        <dbReference type="SAM" id="MobiDB-lite"/>
    </source>
</evidence>
<evidence type="ECO:0000256" key="8">
    <source>
        <dbReference type="ARBA" id="ARBA00022840"/>
    </source>
</evidence>
<dbReference type="GO" id="GO:0045944">
    <property type="term" value="P:positive regulation of transcription by RNA polymerase II"/>
    <property type="evidence" value="ECO:0007669"/>
    <property type="project" value="TreeGrafter"/>
</dbReference>
<evidence type="ECO:0000256" key="11">
    <source>
        <dbReference type="PROSITE-ProRule" id="PRU10141"/>
    </source>
</evidence>
<evidence type="ECO:0000256" key="5">
    <source>
        <dbReference type="ARBA" id="ARBA00022679"/>
    </source>
</evidence>
<gene>
    <name evidence="15" type="ORF">QBZ16_003421</name>
</gene>
<dbReference type="SUPFAM" id="SSF56112">
    <property type="entry name" value="Protein kinase-like (PK-like)"/>
    <property type="match status" value="1"/>
</dbReference>
<dbReference type="GO" id="GO:0005524">
    <property type="term" value="F:ATP binding"/>
    <property type="evidence" value="ECO:0007669"/>
    <property type="project" value="UniProtKB-UniRule"/>
</dbReference>
<dbReference type="FunFam" id="1.10.510.10:FF:000624">
    <property type="entry name" value="Mitogen-activated protein kinase"/>
    <property type="match status" value="1"/>
</dbReference>
<dbReference type="InterPro" id="IPR011009">
    <property type="entry name" value="Kinase-like_dom_sf"/>
</dbReference>
<evidence type="ECO:0000256" key="2">
    <source>
        <dbReference type="ARBA" id="ARBA00012409"/>
    </source>
</evidence>
<keyword evidence="4" id="KW-0597">Phosphoprotein</keyword>
<evidence type="ECO:0000256" key="1">
    <source>
        <dbReference type="ARBA" id="ARBA00006485"/>
    </source>
</evidence>
<dbReference type="InterPro" id="IPR000719">
    <property type="entry name" value="Prot_kinase_dom"/>
</dbReference>
<dbReference type="InterPro" id="IPR017441">
    <property type="entry name" value="Protein_kinase_ATP_BS"/>
</dbReference>
<feature type="active site" description="Proton acceptor" evidence="9">
    <location>
        <position position="130"/>
    </location>
</feature>
<comment type="similarity">
    <text evidence="1">Belongs to the protein kinase superfamily. CMGC Ser/Thr protein kinase family. CDC2/CDKX subfamily.</text>
</comment>
<proteinExistence type="inferred from homology"/>
<sequence>MEQYTKGPLLGKGTFGEVVQATHNETGKVVAIKKIRVGEKGEVGDGGVNVTALREVKLLRELRHPHILELLDVWPSKRGISLVYEYMESDLEKVVRDRSLLLTGADVKAYLQMILAALAHCHARWVVHRDVKPDNFLIAPDGALKLADFGLARPFGSPGRPYTHQVFARWYRPPELLYGSTCYGAGVDVWAAGCVFAELLLRRPWFPAESDVGVLTKIYSALGTPRDAAWGGLRAMPAFVEFQPTPPTPLRSIFTNVAVAPDDALDLLQRMVCLSPAKRITAAQALEHRYFRSEPAPTPRERLPRPKSLAAAAERTPAAVPTQAEDALPAGLDSGDARFLKKRRMQMDAAFEAVAG</sequence>
<dbReference type="InterPro" id="IPR050108">
    <property type="entry name" value="CDK"/>
</dbReference>
<dbReference type="GO" id="GO:0070985">
    <property type="term" value="C:transcription factor TFIIK complex"/>
    <property type="evidence" value="ECO:0007669"/>
    <property type="project" value="InterPro"/>
</dbReference>
<dbReference type="Proteomes" id="UP001255856">
    <property type="component" value="Unassembled WGS sequence"/>
</dbReference>
<feature type="binding site" evidence="10">
    <location>
        <position position="33"/>
    </location>
    <ligand>
        <name>ATP</name>
        <dbReference type="ChEBI" id="CHEBI:30616"/>
    </ligand>
</feature>
<feature type="region of interest" description="Disordered" evidence="13">
    <location>
        <begin position="291"/>
        <end position="333"/>
    </location>
</feature>
<evidence type="ECO:0000256" key="7">
    <source>
        <dbReference type="ARBA" id="ARBA00022777"/>
    </source>
</evidence>
<dbReference type="Gene3D" id="1.10.510.10">
    <property type="entry name" value="Transferase(Phosphotransferase) domain 1"/>
    <property type="match status" value="1"/>
</dbReference>
<dbReference type="InterPro" id="IPR008271">
    <property type="entry name" value="Ser/Thr_kinase_AS"/>
</dbReference>
<organism evidence="15 16">
    <name type="scientific">Prototheca wickerhamii</name>
    <dbReference type="NCBI Taxonomy" id="3111"/>
    <lineage>
        <taxon>Eukaryota</taxon>
        <taxon>Viridiplantae</taxon>
        <taxon>Chlorophyta</taxon>
        <taxon>core chlorophytes</taxon>
        <taxon>Trebouxiophyceae</taxon>
        <taxon>Chlorellales</taxon>
        <taxon>Chlorellaceae</taxon>
        <taxon>Prototheca</taxon>
    </lineage>
</organism>
<dbReference type="PROSITE" id="PS50011">
    <property type="entry name" value="PROTEIN_KINASE_DOM"/>
    <property type="match status" value="1"/>
</dbReference>
<evidence type="ECO:0000256" key="6">
    <source>
        <dbReference type="ARBA" id="ARBA00022741"/>
    </source>
</evidence>
<dbReference type="PANTHER" id="PTHR24056">
    <property type="entry name" value="CELL DIVISION PROTEIN KINASE"/>
    <property type="match status" value="1"/>
</dbReference>
<evidence type="ECO:0000313" key="16">
    <source>
        <dbReference type="Proteomes" id="UP001255856"/>
    </source>
</evidence>
<reference evidence="15" key="1">
    <citation type="submission" date="2021-01" db="EMBL/GenBank/DDBJ databases">
        <authorList>
            <person name="Eckstrom K.M.E."/>
        </authorList>
    </citation>
    <scope>NUCLEOTIDE SEQUENCE</scope>
    <source>
        <strain evidence="15">UVCC 0001</strain>
    </source>
</reference>
<dbReference type="CDD" id="cd07841">
    <property type="entry name" value="STKc_CDK7"/>
    <property type="match status" value="1"/>
</dbReference>
<keyword evidence="7" id="KW-0418">Kinase</keyword>
<accession>A0AAD9IIZ0</accession>
<evidence type="ECO:0000313" key="15">
    <source>
        <dbReference type="EMBL" id="KAK2078581.1"/>
    </source>
</evidence>
<dbReference type="GO" id="GO:0008353">
    <property type="term" value="F:RNA polymerase II CTD heptapeptide repeat kinase activity"/>
    <property type="evidence" value="ECO:0007669"/>
    <property type="project" value="UniProtKB-EC"/>
</dbReference>
<dbReference type="Pfam" id="PF00069">
    <property type="entry name" value="Pkinase"/>
    <property type="match status" value="1"/>
</dbReference>
<dbReference type="GO" id="GO:0005737">
    <property type="term" value="C:cytoplasm"/>
    <property type="evidence" value="ECO:0007669"/>
    <property type="project" value="TreeGrafter"/>
</dbReference>
<feature type="binding site" evidence="11">
    <location>
        <position position="34"/>
    </location>
    <ligand>
        <name>ATP</name>
        <dbReference type="ChEBI" id="CHEBI:30616"/>
    </ligand>
</feature>
<comment type="caution">
    <text evidence="15">The sequence shown here is derived from an EMBL/GenBank/DDBJ whole genome shotgun (WGS) entry which is preliminary data.</text>
</comment>
<dbReference type="InterPro" id="IPR037770">
    <property type="entry name" value="CDK7"/>
</dbReference>
<dbReference type="SMART" id="SM00220">
    <property type="entry name" value="S_TKc"/>
    <property type="match status" value="1"/>
</dbReference>
<keyword evidence="6 10" id="KW-0547">Nucleotide-binding</keyword>
<dbReference type="EMBL" id="JASFZW010000004">
    <property type="protein sequence ID" value="KAK2078581.1"/>
    <property type="molecule type" value="Genomic_DNA"/>
</dbReference>
<dbReference type="GO" id="GO:0004693">
    <property type="term" value="F:cyclin-dependent protein serine/threonine kinase activity"/>
    <property type="evidence" value="ECO:0007669"/>
    <property type="project" value="TreeGrafter"/>
</dbReference>
<evidence type="ECO:0000256" key="10">
    <source>
        <dbReference type="PIRSR" id="PIRSR637770-2"/>
    </source>
</evidence>
<keyword evidence="16" id="KW-1185">Reference proteome</keyword>
<dbReference type="EC" id="2.7.11.23" evidence="2"/>
<evidence type="ECO:0000256" key="4">
    <source>
        <dbReference type="ARBA" id="ARBA00022553"/>
    </source>
</evidence>
<dbReference type="Gene3D" id="3.30.200.20">
    <property type="entry name" value="Phosphorylase Kinase, domain 1"/>
    <property type="match status" value="1"/>
</dbReference>
<dbReference type="AlphaFoldDB" id="A0AAD9IIZ0"/>
<keyword evidence="3 12" id="KW-0723">Serine/threonine-protein kinase</keyword>
<feature type="binding site" evidence="10">
    <location>
        <begin position="10"/>
        <end position="18"/>
    </location>
    <ligand>
        <name>ATP</name>
        <dbReference type="ChEBI" id="CHEBI:30616"/>
    </ligand>
</feature>
<dbReference type="PROSITE" id="PS00107">
    <property type="entry name" value="PROTEIN_KINASE_ATP"/>
    <property type="match status" value="1"/>
</dbReference>
<dbReference type="PANTHER" id="PTHR24056:SF0">
    <property type="entry name" value="CYCLIN-DEPENDENT KINASE 7"/>
    <property type="match status" value="1"/>
</dbReference>
<evidence type="ECO:0000256" key="9">
    <source>
        <dbReference type="PIRSR" id="PIRSR637770-1"/>
    </source>
</evidence>
<name>A0AAD9IIZ0_PROWI</name>
<keyword evidence="8 10" id="KW-0067">ATP-binding</keyword>
<keyword evidence="5" id="KW-0808">Transferase</keyword>
<dbReference type="PROSITE" id="PS00108">
    <property type="entry name" value="PROTEIN_KINASE_ST"/>
    <property type="match status" value="1"/>
</dbReference>
<evidence type="ECO:0000256" key="12">
    <source>
        <dbReference type="RuleBase" id="RU000304"/>
    </source>
</evidence>
<feature type="domain" description="Protein kinase" evidence="14">
    <location>
        <begin position="4"/>
        <end position="291"/>
    </location>
</feature>
<evidence type="ECO:0000259" key="14">
    <source>
        <dbReference type="PROSITE" id="PS50011"/>
    </source>
</evidence>
<evidence type="ECO:0000256" key="3">
    <source>
        <dbReference type="ARBA" id="ARBA00022527"/>
    </source>
</evidence>
<protein>
    <recommendedName>
        <fullName evidence="2">[RNA-polymerase]-subunit kinase</fullName>
        <ecNumber evidence="2">2.7.11.23</ecNumber>
    </recommendedName>
</protein>